<dbReference type="Proteomes" id="UP000261600">
    <property type="component" value="Unplaced"/>
</dbReference>
<dbReference type="GO" id="GO:0061860">
    <property type="term" value="F:DNA clamp unloader activity"/>
    <property type="evidence" value="ECO:0007669"/>
    <property type="project" value="TreeGrafter"/>
</dbReference>
<feature type="region of interest" description="Disordered" evidence="1">
    <location>
        <begin position="291"/>
        <end position="311"/>
    </location>
</feature>
<name>A0A3Q3KLM9_MONAL</name>
<dbReference type="Ensembl" id="ENSMALT00000031005.1">
    <property type="protein sequence ID" value="ENSMALP00000030468.1"/>
    <property type="gene ID" value="ENSMALG00000021056.1"/>
</dbReference>
<dbReference type="GO" id="GO:0003677">
    <property type="term" value="F:DNA binding"/>
    <property type="evidence" value="ECO:0007669"/>
    <property type="project" value="TreeGrafter"/>
</dbReference>
<dbReference type="PANTHER" id="PTHR23389:SF21">
    <property type="entry name" value="ATPASE FAMILY AAA DOMAIN-CONTAINING PROTEIN 5"/>
    <property type="match status" value="1"/>
</dbReference>
<accession>A0A3Q3KLM9</accession>
<protein>
    <recommendedName>
        <fullName evidence="4">ATPase AAA-type core domain-containing protein</fullName>
    </recommendedName>
</protein>
<evidence type="ECO:0000313" key="2">
    <source>
        <dbReference type="Ensembl" id="ENSMALP00000030468.1"/>
    </source>
</evidence>
<evidence type="ECO:0008006" key="4">
    <source>
        <dbReference type="Google" id="ProtNLM"/>
    </source>
</evidence>
<dbReference type="STRING" id="43700.ENSMALP00000030468"/>
<reference evidence="2" key="2">
    <citation type="submission" date="2025-09" db="UniProtKB">
        <authorList>
            <consortium name="Ensembl"/>
        </authorList>
    </citation>
    <scope>IDENTIFICATION</scope>
</reference>
<keyword evidence="3" id="KW-1185">Reference proteome</keyword>
<dbReference type="AlphaFoldDB" id="A0A3Q3KLM9"/>
<evidence type="ECO:0000256" key="1">
    <source>
        <dbReference type="SAM" id="MobiDB-lite"/>
    </source>
</evidence>
<dbReference type="PANTHER" id="PTHR23389">
    <property type="entry name" value="CHROMOSOME TRANSMISSION FIDELITY FACTOR 18"/>
    <property type="match status" value="1"/>
</dbReference>
<dbReference type="GO" id="GO:0005634">
    <property type="term" value="C:nucleus"/>
    <property type="evidence" value="ECO:0007669"/>
    <property type="project" value="TreeGrafter"/>
</dbReference>
<dbReference type="Gene3D" id="3.40.50.300">
    <property type="entry name" value="P-loop containing nucleotide triphosphate hydrolases"/>
    <property type="match status" value="1"/>
</dbReference>
<dbReference type="InterPro" id="IPR027417">
    <property type="entry name" value="P-loop_NTPase"/>
</dbReference>
<reference evidence="2" key="1">
    <citation type="submission" date="2025-08" db="UniProtKB">
        <authorList>
            <consortium name="Ensembl"/>
        </authorList>
    </citation>
    <scope>IDENTIFICATION</scope>
</reference>
<proteinExistence type="predicted"/>
<sequence>ATSLILFEEVDVVFDDDIGFYKAIKTFVTTTKRPVILTTNDPSFKERFNCSLEEIIFKTPSVVSQTLIPAVCSYLQLVGLAEGVQLELHDVSSLLRLTRGDIRRCLLQLQLWVHSGGGRASRSGGSREEPHHLQCKLSASSLWNKLHCQHAGPPPCDPGATAEPSKGKYSYLYILSEIFSKEECTASVSSVCFLFCQCQCWSETDMNKLLGVLAESWRRCVPFLYSNLELLLSIGMKRTPHHFVDQVTTPGLDSELAPSDADLLAQQLNGNVDLKASGTNSKYVGKFSRLSRKKHDTQSGAPSSREKTEQKAAKVETSCLDALTDFFDLMSYLDATLPAAAPLVSGPCRPEAFVWTGAEIKDGLDELSKEEEDRSWSQERLFNIQAAVEGLGSHRCCWRVYEAWTEAQKYRQDVEDKTWMKLVERLTLPASSKRQSLNYSFQPLCAPRYELSRSVFGSKSLGLLGNRQAVSMDYMPFLRSICLSEVRLKRREHHEEQGTHQAGPRYCCGEV</sequence>
<evidence type="ECO:0000313" key="3">
    <source>
        <dbReference type="Proteomes" id="UP000261600"/>
    </source>
</evidence>
<organism evidence="2 3">
    <name type="scientific">Monopterus albus</name>
    <name type="common">Swamp eel</name>
    <dbReference type="NCBI Taxonomy" id="43700"/>
    <lineage>
        <taxon>Eukaryota</taxon>
        <taxon>Metazoa</taxon>
        <taxon>Chordata</taxon>
        <taxon>Craniata</taxon>
        <taxon>Vertebrata</taxon>
        <taxon>Euteleostomi</taxon>
        <taxon>Actinopterygii</taxon>
        <taxon>Neopterygii</taxon>
        <taxon>Teleostei</taxon>
        <taxon>Neoteleostei</taxon>
        <taxon>Acanthomorphata</taxon>
        <taxon>Anabantaria</taxon>
        <taxon>Synbranchiformes</taxon>
        <taxon>Synbranchidae</taxon>
        <taxon>Monopterus</taxon>
    </lineage>
</organism>